<dbReference type="EMBL" id="FOYZ01000012">
    <property type="protein sequence ID" value="SFR97185.1"/>
    <property type="molecule type" value="Genomic_DNA"/>
</dbReference>
<sequence>MIMLLFTLLFCVIGNIIPIVFYSFKDVVKAIKEREWRKFKKKGIDVELGYFGKGKTLTAVWKTYKIWKKYKGNVEIVSNIPLNFPYTPFSDWGQLTSAHMKDMDDYHGTVFLLDEGSELFDSRDFKTFPKEIIASITQCRKSNIYFLITFPEWNDVDVKIRRYVRNAYLCRKLWRFQWEVSYNAKELERKQGDIEICEPKKFMTSCRFVLDRNRNLYNTRNKVRKGNIKREKCV</sequence>
<keyword evidence="2" id="KW-1185">Reference proteome</keyword>
<protein>
    <submittedName>
        <fullName evidence="1">Zonular occludens toxin (Zot)</fullName>
    </submittedName>
</protein>
<dbReference type="STRING" id="37658.SAMN05661086_02977"/>
<proteinExistence type="predicted"/>
<evidence type="ECO:0000313" key="1">
    <source>
        <dbReference type="EMBL" id="SFR97185.1"/>
    </source>
</evidence>
<name>A0A1I6L161_9FIRM</name>
<gene>
    <name evidence="1" type="ORF">SAMN05661086_02977</name>
</gene>
<dbReference type="OrthoDB" id="2047624at2"/>
<reference evidence="1 2" key="1">
    <citation type="submission" date="2016-10" db="EMBL/GenBank/DDBJ databases">
        <authorList>
            <person name="de Groot N.N."/>
        </authorList>
    </citation>
    <scope>NUCLEOTIDE SEQUENCE [LARGE SCALE GENOMIC DNA]</scope>
    <source>
        <strain evidence="1 2">743A</strain>
    </source>
</reference>
<dbReference type="Proteomes" id="UP000199659">
    <property type="component" value="Unassembled WGS sequence"/>
</dbReference>
<dbReference type="RefSeq" id="WP_092562369.1">
    <property type="nucleotide sequence ID" value="NZ_FOYZ01000012.1"/>
</dbReference>
<dbReference type="InterPro" id="IPR027417">
    <property type="entry name" value="P-loop_NTPase"/>
</dbReference>
<dbReference type="Gene3D" id="3.40.50.300">
    <property type="entry name" value="P-loop containing nucleotide triphosphate hydrolases"/>
    <property type="match status" value="1"/>
</dbReference>
<accession>A0A1I6L161</accession>
<organism evidence="1 2">
    <name type="scientific">Anaeromicropila populeti</name>
    <dbReference type="NCBI Taxonomy" id="37658"/>
    <lineage>
        <taxon>Bacteria</taxon>
        <taxon>Bacillati</taxon>
        <taxon>Bacillota</taxon>
        <taxon>Clostridia</taxon>
        <taxon>Lachnospirales</taxon>
        <taxon>Lachnospiraceae</taxon>
        <taxon>Anaeromicropila</taxon>
    </lineage>
</organism>
<evidence type="ECO:0000313" key="2">
    <source>
        <dbReference type="Proteomes" id="UP000199659"/>
    </source>
</evidence>
<dbReference type="AlphaFoldDB" id="A0A1I6L161"/>